<evidence type="ECO:0000313" key="14">
    <source>
        <dbReference type="Proteomes" id="UP001050691"/>
    </source>
</evidence>
<dbReference type="InterPro" id="IPR000719">
    <property type="entry name" value="Prot_kinase_dom"/>
</dbReference>
<evidence type="ECO:0000256" key="3">
    <source>
        <dbReference type="ARBA" id="ARBA00012513"/>
    </source>
</evidence>
<keyword evidence="14" id="KW-1185">Reference proteome</keyword>
<evidence type="ECO:0000256" key="5">
    <source>
        <dbReference type="ARBA" id="ARBA00022527"/>
    </source>
</evidence>
<dbReference type="Gene3D" id="1.10.510.10">
    <property type="entry name" value="Transferase(Phosphotransferase) domain 1"/>
    <property type="match status" value="1"/>
</dbReference>
<dbReference type="Pfam" id="PF20147">
    <property type="entry name" value="Crinkler"/>
    <property type="match status" value="1"/>
</dbReference>
<name>A0AAV5ACY1_9AGAM</name>
<dbReference type="InterPro" id="IPR008266">
    <property type="entry name" value="Tyr_kinase_AS"/>
</dbReference>
<evidence type="ECO:0000256" key="6">
    <source>
        <dbReference type="ARBA" id="ARBA00022679"/>
    </source>
</evidence>
<evidence type="ECO:0000256" key="11">
    <source>
        <dbReference type="ARBA" id="ARBA00048679"/>
    </source>
</evidence>
<evidence type="ECO:0000313" key="13">
    <source>
        <dbReference type="EMBL" id="GJJ11044.1"/>
    </source>
</evidence>
<keyword evidence="8" id="KW-0418">Kinase</keyword>
<evidence type="ECO:0000256" key="10">
    <source>
        <dbReference type="ARBA" id="ARBA00047899"/>
    </source>
</evidence>
<evidence type="ECO:0000256" key="7">
    <source>
        <dbReference type="ARBA" id="ARBA00022741"/>
    </source>
</evidence>
<dbReference type="InterPro" id="IPR018934">
    <property type="entry name" value="RIO_dom"/>
</dbReference>
<dbReference type="InterPro" id="IPR045379">
    <property type="entry name" value="Crinkler_N"/>
</dbReference>
<evidence type="ECO:0000256" key="2">
    <source>
        <dbReference type="ARBA" id="ARBA00004613"/>
    </source>
</evidence>
<organism evidence="13 14">
    <name type="scientific">Clathrus columnatus</name>
    <dbReference type="NCBI Taxonomy" id="1419009"/>
    <lineage>
        <taxon>Eukaryota</taxon>
        <taxon>Fungi</taxon>
        <taxon>Dikarya</taxon>
        <taxon>Basidiomycota</taxon>
        <taxon>Agaricomycotina</taxon>
        <taxon>Agaricomycetes</taxon>
        <taxon>Phallomycetidae</taxon>
        <taxon>Phallales</taxon>
        <taxon>Clathraceae</taxon>
        <taxon>Clathrus</taxon>
    </lineage>
</organism>
<evidence type="ECO:0000256" key="1">
    <source>
        <dbReference type="ARBA" id="ARBA00004340"/>
    </source>
</evidence>
<protein>
    <recommendedName>
        <fullName evidence="3">non-specific serine/threonine protein kinase</fullName>
        <ecNumber evidence="3">2.7.11.1</ecNumber>
    </recommendedName>
</protein>
<dbReference type="GO" id="GO:0005524">
    <property type="term" value="F:ATP binding"/>
    <property type="evidence" value="ECO:0007669"/>
    <property type="project" value="UniProtKB-KW"/>
</dbReference>
<dbReference type="PROSITE" id="PS00109">
    <property type="entry name" value="PROTEIN_KINASE_TYR"/>
    <property type="match status" value="1"/>
</dbReference>
<sequence length="578" mass="65496">MAEYTFLCLCLDGEGERIGDIFEVDILGNASVAKLKKTIKAEKIHQTEHVDADQITLWKLSNPILRGRTRDAINEFFQKIKDIDFPNPESEEALAGTGPVQYLVSSELLSDYWMELPEPKHLHIIVQIPPRSVDNEIHAFRGTKRKLDALVEHPPSSFAKPDLFQVLTANTVQCNRPFEYDILPIALLQQEFVDFRNDCTQEPSAMAIQLLEDLTVAACKWYEREEHRRDAIKDAISNTTNLSVSPGVIKGTTRTTDGSSEPVIIPAIIRKCKNNDGCALFQAIGYYTNFVHERLDLEEYTRFPSILMTDIGPQIGFYGCILSGGKVIVEPLTPVYDLTVHWMDDEARHKIAATLDAVLKTVARLDRYYLSVKSTPTKIQTEYPFWTAFVNSTGSRTHFTYIGRVSGKLIFNVVSETNDNLIVKFTRQYSETVHRFLANLKHAPLLLAVNDVGGGWKMVVMEYSQYTRLDSSALRLNDESRRTIKQQVQEIVKKLHAQELVHGDIRQVNILVDKKTLDNPKNILIHLVDFDWAGQAGIAKYPLRINTRSIRRPSDVAGGTLITKSHDLAMIDFLFYSV</sequence>
<evidence type="ECO:0000256" key="9">
    <source>
        <dbReference type="ARBA" id="ARBA00022840"/>
    </source>
</evidence>
<keyword evidence="4" id="KW-0964">Secreted</keyword>
<dbReference type="EMBL" id="BPWL01000006">
    <property type="protein sequence ID" value="GJJ11044.1"/>
    <property type="molecule type" value="Genomic_DNA"/>
</dbReference>
<evidence type="ECO:0000256" key="4">
    <source>
        <dbReference type="ARBA" id="ARBA00022525"/>
    </source>
</evidence>
<dbReference type="EC" id="2.7.11.1" evidence="3"/>
<dbReference type="InterPro" id="IPR011009">
    <property type="entry name" value="Kinase-like_dom_sf"/>
</dbReference>
<dbReference type="Proteomes" id="UP001050691">
    <property type="component" value="Unassembled WGS sequence"/>
</dbReference>
<keyword evidence="6" id="KW-0808">Transferase</keyword>
<evidence type="ECO:0000256" key="8">
    <source>
        <dbReference type="ARBA" id="ARBA00022777"/>
    </source>
</evidence>
<comment type="subcellular location">
    <subcellularLocation>
        <location evidence="1">Host cell</location>
    </subcellularLocation>
    <subcellularLocation>
        <location evidence="2">Secreted</location>
    </subcellularLocation>
</comment>
<dbReference type="PROSITE" id="PS50011">
    <property type="entry name" value="PROTEIN_KINASE_DOM"/>
    <property type="match status" value="1"/>
</dbReference>
<dbReference type="AlphaFoldDB" id="A0AAV5ACY1"/>
<comment type="catalytic activity">
    <reaction evidence="10">
        <text>L-threonyl-[protein] + ATP = O-phospho-L-threonyl-[protein] + ADP + H(+)</text>
        <dbReference type="Rhea" id="RHEA:46608"/>
        <dbReference type="Rhea" id="RHEA-COMP:11060"/>
        <dbReference type="Rhea" id="RHEA-COMP:11605"/>
        <dbReference type="ChEBI" id="CHEBI:15378"/>
        <dbReference type="ChEBI" id="CHEBI:30013"/>
        <dbReference type="ChEBI" id="CHEBI:30616"/>
        <dbReference type="ChEBI" id="CHEBI:61977"/>
        <dbReference type="ChEBI" id="CHEBI:456216"/>
        <dbReference type="EC" id="2.7.11.1"/>
    </reaction>
</comment>
<dbReference type="GO" id="GO:0004674">
    <property type="term" value="F:protein serine/threonine kinase activity"/>
    <property type="evidence" value="ECO:0007669"/>
    <property type="project" value="UniProtKB-KW"/>
</dbReference>
<accession>A0AAV5ACY1</accession>
<keyword evidence="7" id="KW-0547">Nucleotide-binding</keyword>
<gene>
    <name evidence="13" type="ORF">Clacol_005275</name>
</gene>
<keyword evidence="5" id="KW-0723">Serine/threonine-protein kinase</keyword>
<proteinExistence type="predicted"/>
<evidence type="ECO:0000259" key="12">
    <source>
        <dbReference type="PROSITE" id="PS50011"/>
    </source>
</evidence>
<dbReference type="Pfam" id="PF01163">
    <property type="entry name" value="RIO1"/>
    <property type="match status" value="1"/>
</dbReference>
<reference evidence="13" key="1">
    <citation type="submission" date="2021-10" db="EMBL/GenBank/DDBJ databases">
        <title>De novo Genome Assembly of Clathrus columnatus (Basidiomycota, Fungi) Using Illumina and Nanopore Sequence Data.</title>
        <authorList>
            <person name="Ogiso-Tanaka E."/>
            <person name="Itagaki H."/>
            <person name="Hosoya T."/>
            <person name="Hosaka K."/>
        </authorList>
    </citation>
    <scope>NUCLEOTIDE SEQUENCE</scope>
    <source>
        <strain evidence="13">MO-923</strain>
    </source>
</reference>
<dbReference type="SUPFAM" id="SSF56112">
    <property type="entry name" value="Protein kinase-like (PK-like)"/>
    <property type="match status" value="1"/>
</dbReference>
<dbReference type="GO" id="GO:0005576">
    <property type="term" value="C:extracellular region"/>
    <property type="evidence" value="ECO:0007669"/>
    <property type="project" value="UniProtKB-SubCell"/>
</dbReference>
<feature type="domain" description="Protein kinase" evidence="12">
    <location>
        <begin position="340"/>
        <end position="578"/>
    </location>
</feature>
<dbReference type="GO" id="GO:0043657">
    <property type="term" value="C:host cell"/>
    <property type="evidence" value="ECO:0007669"/>
    <property type="project" value="UniProtKB-SubCell"/>
</dbReference>
<comment type="caution">
    <text evidence="13">The sequence shown here is derived from an EMBL/GenBank/DDBJ whole genome shotgun (WGS) entry which is preliminary data.</text>
</comment>
<comment type="catalytic activity">
    <reaction evidence="11">
        <text>L-seryl-[protein] + ATP = O-phospho-L-seryl-[protein] + ADP + H(+)</text>
        <dbReference type="Rhea" id="RHEA:17989"/>
        <dbReference type="Rhea" id="RHEA-COMP:9863"/>
        <dbReference type="Rhea" id="RHEA-COMP:11604"/>
        <dbReference type="ChEBI" id="CHEBI:15378"/>
        <dbReference type="ChEBI" id="CHEBI:29999"/>
        <dbReference type="ChEBI" id="CHEBI:30616"/>
        <dbReference type="ChEBI" id="CHEBI:83421"/>
        <dbReference type="ChEBI" id="CHEBI:456216"/>
        <dbReference type="EC" id="2.7.11.1"/>
    </reaction>
</comment>
<keyword evidence="9" id="KW-0067">ATP-binding</keyword>